<dbReference type="PANTHER" id="PTHR43739:SF5">
    <property type="entry name" value="EXO-ALPHA-SIALIDASE"/>
    <property type="match status" value="1"/>
</dbReference>
<gene>
    <name evidence="2" type="ORF">M1B72_09165</name>
</gene>
<dbReference type="Gene3D" id="2.130.10.10">
    <property type="entry name" value="YVTN repeat-like/Quinoprotein amine dehydrogenase"/>
    <property type="match status" value="9"/>
</dbReference>
<evidence type="ECO:0000313" key="3">
    <source>
        <dbReference type="Proteomes" id="UP000831485"/>
    </source>
</evidence>
<feature type="chain" id="PRO_5045661095" evidence="1">
    <location>
        <begin position="25"/>
        <end position="1248"/>
    </location>
</feature>
<name>A0ABY4LJ43_9BACT</name>
<dbReference type="SUPFAM" id="SSF49313">
    <property type="entry name" value="Cadherin-like"/>
    <property type="match status" value="1"/>
</dbReference>
<sequence length="1248" mass="125873">MKQILFTILALPLLLVLLITPAVAATSWQQTGGPNGGQIRSVAIDPANNQILYAGTNGAGVFKSNNGGGSWSAVNSGLTDTDVRRVVIDPANSQSLYVSTGTGVFKSTNGGSSWSAANSGLNILPFFLILDPANSQILYAGGVGVYKSTNGGSSWRAVNSGLTNTSIRSLAIDPVNSQILYAGTGGGVFKSTNGGSSWSAVNSNLSSIESLAIDPANSQILYAGTGGGVFKSTNGGSSWSSVNSSTSFESLAIDPSNSQILYAGTTGSGVFKSTDGGSTWNALNSGLIDRRVTSLTIDSTNSQILYAGTEGVGVFKTTNGGNSWSAVNSGLTNASVKSLAMDPANSQTLYAGSWGIGVSKTTDSGNSWNAISSGLTNTSVQSLAIDPVNSQILYAGTWGGGVFKSTGGGSTWSAVNSGLTNMTVYSLAIDPANSQILYAGTWGGGVFKSTGGGSTWSAVNSGLTNTTVYSLAIDPADSQTLYAGTGGGAFKSTNGGGSWSALDSGLTNTTVNFLAIAPSNSQTLYAGTDGGVFKSTNGGGSWSAVNSGLTTMFVNALAIDPVNSQILYAGTWGGGVFKSTNGGSSWSAVNSGLTTTYINALAIDAANSQTLYAGMPHGGVFKGLFPTIYGTPAIYATVGTAYSFTPSATDTTSLSYSGALPPGLSFNTSTGAITGTPISTGTYSGITITATSSTGSASLPAFTITVAKGTPTVTVLPTATGITFGQALSASTLSGGTASVAGSFAFTTPTTVPATAGSYGASITFTPTDSTNYNSLIRSIPVTVNKATPTITVLPVASGVTFGEPLSLSTLSGGAGSVPGDFVFTNPAAVPPAGNYTASVTFTPTESTNYSSVTGTVMVAVAKRTPTISTVPNASAIISGQALSISSLSGGVASVAGNFAFTSPSTTPAPGNYSAAVTFTPDDAANYNPVSLSVIVPVNLPVVNATCGSSYGKSFAASPATNLCSAGDASQVKGSGPWSWTCSGSGGGRNAYCSAATVASVVPVATSGTPSMSFSNGKEGTSFTVTRTGDAATVTVYKGSSTSFTDSSVMKPNTIYQYSVSSDLDQTVTPLISIRTPLYNGWNIVAVPYDSSGAALGSFFSTTVGKVIEWRPSGATLESSTTQLGSYAAVTALHPGKGYFVKAGANTLLNYTGTPGPASVDVTLKPGWTMIAAPQETNLDNIATRWLVDGSPLGTAIVSGKIGGGIYWWNGIAYDSWSIVGDNPQIEPWKGYWMLNLDAADHVLTITK</sequence>
<reference evidence="2" key="1">
    <citation type="submission" date="2022-04" db="EMBL/GenBank/DDBJ databases">
        <authorList>
            <person name="Liu G."/>
        </authorList>
    </citation>
    <scope>NUCLEOTIDE SEQUENCE</scope>
    <source>
        <strain evidence="2">RG22</strain>
    </source>
</reference>
<keyword evidence="3" id="KW-1185">Reference proteome</keyword>
<dbReference type="SUPFAM" id="SSF110296">
    <property type="entry name" value="Oligoxyloglucan reducing end-specific cellobiohydrolase"/>
    <property type="match status" value="4"/>
</dbReference>
<accession>A0ABY4LJ43</accession>
<dbReference type="Gene3D" id="2.60.40.10">
    <property type="entry name" value="Immunoglobulins"/>
    <property type="match status" value="1"/>
</dbReference>
<dbReference type="Proteomes" id="UP000831485">
    <property type="component" value="Chromosome"/>
</dbReference>
<organism evidence="2 3">
    <name type="scientific">Geomonas paludis</name>
    <dbReference type="NCBI Taxonomy" id="2740185"/>
    <lineage>
        <taxon>Bacteria</taxon>
        <taxon>Pseudomonadati</taxon>
        <taxon>Thermodesulfobacteriota</taxon>
        <taxon>Desulfuromonadia</taxon>
        <taxon>Geobacterales</taxon>
        <taxon>Geobacteraceae</taxon>
        <taxon>Geomonas</taxon>
    </lineage>
</organism>
<keyword evidence="1" id="KW-0732">Signal</keyword>
<dbReference type="InterPro" id="IPR015943">
    <property type="entry name" value="WD40/YVTN_repeat-like_dom_sf"/>
</dbReference>
<evidence type="ECO:0000256" key="1">
    <source>
        <dbReference type="SAM" id="SignalP"/>
    </source>
</evidence>
<evidence type="ECO:0000313" key="2">
    <source>
        <dbReference type="EMBL" id="UPU37859.1"/>
    </source>
</evidence>
<dbReference type="RefSeq" id="WP_248647249.1">
    <property type="nucleotide sequence ID" value="NZ_CP096574.1"/>
</dbReference>
<protein>
    <submittedName>
        <fullName evidence="2">Ig domain-containing protein</fullName>
    </submittedName>
</protein>
<dbReference type="EMBL" id="CP096574">
    <property type="protein sequence ID" value="UPU37859.1"/>
    <property type="molecule type" value="Genomic_DNA"/>
</dbReference>
<dbReference type="PANTHER" id="PTHR43739">
    <property type="entry name" value="XYLOGLUCANASE (EUROFUNG)"/>
    <property type="match status" value="1"/>
</dbReference>
<proteinExistence type="predicted"/>
<feature type="signal peptide" evidence="1">
    <location>
        <begin position="1"/>
        <end position="24"/>
    </location>
</feature>
<dbReference type="InterPro" id="IPR052025">
    <property type="entry name" value="Xyloglucanase_GH74"/>
</dbReference>
<dbReference type="InterPro" id="IPR015919">
    <property type="entry name" value="Cadherin-like_sf"/>
</dbReference>
<dbReference type="InterPro" id="IPR013783">
    <property type="entry name" value="Ig-like_fold"/>
</dbReference>